<dbReference type="Proteomes" id="UP000594638">
    <property type="component" value="Unassembled WGS sequence"/>
</dbReference>
<dbReference type="InterPro" id="IPR017853">
    <property type="entry name" value="GH"/>
</dbReference>
<dbReference type="EMBL" id="CACTIH010007509">
    <property type="protein sequence ID" value="CAA3014841.1"/>
    <property type="molecule type" value="Genomic_DNA"/>
</dbReference>
<keyword evidence="4" id="KW-1185">Reference proteome</keyword>
<evidence type="ECO:0000313" key="4">
    <source>
        <dbReference type="Proteomes" id="UP000594638"/>
    </source>
</evidence>
<comment type="similarity">
    <text evidence="1">Belongs to the glycosyl hydrolases 36 family.</text>
</comment>
<dbReference type="Pfam" id="PF05691">
    <property type="entry name" value="Raffinose_syn"/>
    <property type="match status" value="1"/>
</dbReference>
<evidence type="ECO:0000256" key="1">
    <source>
        <dbReference type="ARBA" id="ARBA00007240"/>
    </source>
</evidence>
<dbReference type="PANTHER" id="PTHR31268:SF8">
    <property type="entry name" value="GALACTINOL--SUCROSE GALACTOSYLTRANSFERASE 4-RELATED"/>
    <property type="match status" value="1"/>
</dbReference>
<keyword evidence="2" id="KW-0119">Carbohydrate metabolism</keyword>
<proteinExistence type="inferred from homology"/>
<accession>A0A8S0UAK7</accession>
<sequence>MAPPDYPANSNFRVHKSSERCDLLELVDGELCVGNVRLHTEIPSNVTFKVSLQYAISLMLSLHCLSASNPCLSREDFLDSARRFKTWWGVYSMGREFSLGFNDGKTMDNVKESTFDAIAYAHVFENPYNLMEEAYRAIRIHIDTFKLLEEKSVPPLINKFGWCTWDAFYMTVEPAGIWHGVIEFLDGGLSLRFLIIDDGSQNVNFDGKKPK</sequence>
<name>A0A8S0UAK7_OLEEU</name>
<comment type="caution">
    <text evidence="3">The sequence shown here is derived from an EMBL/GenBank/DDBJ whole genome shotgun (WGS) entry which is preliminary data.</text>
</comment>
<dbReference type="Gramene" id="OE9A095934T1">
    <property type="protein sequence ID" value="OE9A095934C1"/>
    <property type="gene ID" value="OE9A095934"/>
</dbReference>
<protein>
    <submittedName>
        <fullName evidence="3">Stachyose synthase</fullName>
    </submittedName>
</protein>
<evidence type="ECO:0000313" key="3">
    <source>
        <dbReference type="EMBL" id="CAA3014841.1"/>
    </source>
</evidence>
<dbReference type="PANTHER" id="PTHR31268">
    <property type="match status" value="1"/>
</dbReference>
<dbReference type="InterPro" id="IPR008811">
    <property type="entry name" value="Glycosyl_hydrolases_36"/>
</dbReference>
<dbReference type="SUPFAM" id="SSF51445">
    <property type="entry name" value="(Trans)glycosidases"/>
    <property type="match status" value="1"/>
</dbReference>
<dbReference type="OrthoDB" id="1531571at2759"/>
<gene>
    <name evidence="3" type="ORF">OLEA9_A095934</name>
</gene>
<reference evidence="3 4" key="1">
    <citation type="submission" date="2019-12" db="EMBL/GenBank/DDBJ databases">
        <authorList>
            <person name="Alioto T."/>
            <person name="Alioto T."/>
            <person name="Gomez Garrido J."/>
        </authorList>
    </citation>
    <scope>NUCLEOTIDE SEQUENCE [LARGE SCALE GENOMIC DNA]</scope>
</reference>
<evidence type="ECO:0000256" key="2">
    <source>
        <dbReference type="ARBA" id="ARBA00023277"/>
    </source>
</evidence>
<dbReference type="AlphaFoldDB" id="A0A8S0UAK7"/>
<organism evidence="3 4">
    <name type="scientific">Olea europaea subsp. europaea</name>
    <dbReference type="NCBI Taxonomy" id="158383"/>
    <lineage>
        <taxon>Eukaryota</taxon>
        <taxon>Viridiplantae</taxon>
        <taxon>Streptophyta</taxon>
        <taxon>Embryophyta</taxon>
        <taxon>Tracheophyta</taxon>
        <taxon>Spermatophyta</taxon>
        <taxon>Magnoliopsida</taxon>
        <taxon>eudicotyledons</taxon>
        <taxon>Gunneridae</taxon>
        <taxon>Pentapetalae</taxon>
        <taxon>asterids</taxon>
        <taxon>lamiids</taxon>
        <taxon>Lamiales</taxon>
        <taxon>Oleaceae</taxon>
        <taxon>Oleeae</taxon>
        <taxon>Olea</taxon>
    </lineage>
</organism>